<keyword evidence="11" id="KW-1185">Reference proteome</keyword>
<comment type="subcellular location">
    <subcellularLocation>
        <location evidence="8">Cell outer membrane</location>
    </subcellularLocation>
    <subcellularLocation>
        <location evidence="1">Membrane</location>
    </subcellularLocation>
</comment>
<evidence type="ECO:0000313" key="10">
    <source>
        <dbReference type="EMBL" id="UZP73889.1"/>
    </source>
</evidence>
<dbReference type="Pfam" id="PF07660">
    <property type="entry name" value="STN"/>
    <property type="match status" value="1"/>
</dbReference>
<dbReference type="Pfam" id="PF00263">
    <property type="entry name" value="Secretin"/>
    <property type="match status" value="1"/>
</dbReference>
<sequence length="706" mass="75448">MKIISINGAIRSGCAVALSVCGIVFSGFTAAEQRISDIDFNALPDGRLSIGLDFQGVESREFSSYTIEEPARIVIDFPNTQSALSQRRFSLPEGNASSVVVLAAGDRSRLIVNLDNLGRFDTAFEGNRFTLEIQGDSAGSYTVPTLASSLDVPSNDTQSVRDAAISDLEFRRSAQGEGQLILSLSDANVDVNVFSEGSRISLELLGVDVSDALSRLYDVTDFATPVSQIEVAPSARGARVLLKANGFYDYLAYQQGDQYVVSVQPVTEAEREERLSEFSYVGDRISLNFQNIEVRAVLQLIADFTDLNLVASDTVSGNITLRLQNVPWDQAMELVLKTKGLDSRQIGNVLMVAPAAEIAERERQEIEANKQLAELAPLKSEFIQIRYAKAANVVTLFEAGSEQGGSLVSERGSVVVDERTNSIIVTDTTAKLDEIRALIANVDIPIRQVMIEARIVIASSDVDEQLGIRWGGGYIDSDTDSVLSVARNIEATNAINQAVIGGTVPTAPTTPLVDLGIASSTSGFAVGFTSDDLFLSAELSALEAAGEGEVVSQPKVITGDKQQATIKSGTEIPYQEGAASGATTTQFKEAVLQLTVTPNITPDDRILLDLVVNQDSVGELVPSANGGLVPSIDTTELTTQVLVGNGETVVLGGVFKNEETQQVQKVPVLGDLPGVGSLFRSTASTNKKVETLIFITPRILSEVLLD</sequence>
<dbReference type="Pfam" id="PF03958">
    <property type="entry name" value="Secretin_N"/>
    <property type="match status" value="1"/>
</dbReference>
<accession>A0ABY6Q5K8</accession>
<dbReference type="InterPro" id="IPR038591">
    <property type="entry name" value="NolW-like_sf"/>
</dbReference>
<dbReference type="InterPro" id="IPR005644">
    <property type="entry name" value="NolW-like"/>
</dbReference>
<dbReference type="Gene3D" id="2.60.40.3470">
    <property type="match status" value="1"/>
</dbReference>
<dbReference type="Proteomes" id="UP001317963">
    <property type="component" value="Chromosome"/>
</dbReference>
<dbReference type="InterPro" id="IPR001775">
    <property type="entry name" value="GspD/PilQ"/>
</dbReference>
<protein>
    <submittedName>
        <fullName evidence="10">Type IV pilus secretin PilQ</fullName>
    </submittedName>
</protein>
<keyword evidence="2 8" id="KW-0813">Transport</keyword>
<organism evidence="10 11">
    <name type="scientific">Candidatus Paraluminiphilus aquimaris</name>
    <dbReference type="NCBI Taxonomy" id="2518994"/>
    <lineage>
        <taxon>Bacteria</taxon>
        <taxon>Pseudomonadati</taxon>
        <taxon>Pseudomonadota</taxon>
        <taxon>Gammaproteobacteria</taxon>
        <taxon>Cellvibrionales</taxon>
        <taxon>Halieaceae</taxon>
        <taxon>Candidatus Paraluminiphilus</taxon>
    </lineage>
</organism>
<dbReference type="PRINTS" id="PR00811">
    <property type="entry name" value="BCTERIALGSPD"/>
</dbReference>
<dbReference type="PANTHER" id="PTHR30604:SF1">
    <property type="entry name" value="DNA UTILIZATION PROTEIN HOFQ"/>
    <property type="match status" value="1"/>
</dbReference>
<dbReference type="InterPro" id="IPR021731">
    <property type="entry name" value="AMIN_dom"/>
</dbReference>
<proteinExistence type="inferred from homology"/>
<evidence type="ECO:0000259" key="9">
    <source>
        <dbReference type="SMART" id="SM00965"/>
    </source>
</evidence>
<evidence type="ECO:0000256" key="4">
    <source>
        <dbReference type="ARBA" id="ARBA00022927"/>
    </source>
</evidence>
<evidence type="ECO:0000256" key="8">
    <source>
        <dbReference type="RuleBase" id="RU004004"/>
    </source>
</evidence>
<evidence type="ECO:0000256" key="1">
    <source>
        <dbReference type="ARBA" id="ARBA00004370"/>
    </source>
</evidence>
<keyword evidence="5" id="KW-0472">Membrane</keyword>
<evidence type="ECO:0000256" key="6">
    <source>
        <dbReference type="ARBA" id="ARBA00023237"/>
    </source>
</evidence>
<name>A0ABY6Q5K8_9GAMM</name>
<evidence type="ECO:0000256" key="5">
    <source>
        <dbReference type="ARBA" id="ARBA00023136"/>
    </source>
</evidence>
<evidence type="ECO:0000256" key="2">
    <source>
        <dbReference type="ARBA" id="ARBA00022448"/>
    </source>
</evidence>
<evidence type="ECO:0000256" key="7">
    <source>
        <dbReference type="RuleBase" id="RU004003"/>
    </source>
</evidence>
<evidence type="ECO:0000256" key="3">
    <source>
        <dbReference type="ARBA" id="ARBA00022729"/>
    </source>
</evidence>
<evidence type="ECO:0000313" key="11">
    <source>
        <dbReference type="Proteomes" id="UP001317963"/>
    </source>
</evidence>
<dbReference type="NCBIfam" id="TIGR02515">
    <property type="entry name" value="IV_pilus_PilQ"/>
    <property type="match status" value="1"/>
</dbReference>
<dbReference type="RefSeq" id="WP_279242690.1">
    <property type="nucleotide sequence ID" value="NZ_CP036501.1"/>
</dbReference>
<dbReference type="InterPro" id="IPR013355">
    <property type="entry name" value="Pilus_4_PilQ"/>
</dbReference>
<keyword evidence="3" id="KW-0732">Signal</keyword>
<dbReference type="InterPro" id="IPR011662">
    <property type="entry name" value="Secretin/TonB_short_N"/>
</dbReference>
<gene>
    <name evidence="10" type="ORF">E0F26_03635</name>
</gene>
<dbReference type="SMART" id="SM00965">
    <property type="entry name" value="STN"/>
    <property type="match status" value="1"/>
</dbReference>
<dbReference type="Gene3D" id="3.30.1370.120">
    <property type="match status" value="1"/>
</dbReference>
<dbReference type="Pfam" id="PF11741">
    <property type="entry name" value="AMIN"/>
    <property type="match status" value="2"/>
</dbReference>
<reference evidence="10 11" key="1">
    <citation type="submission" date="2019-02" db="EMBL/GenBank/DDBJ databases">
        <title>Halieaceae_genomes.</title>
        <authorList>
            <person name="Li S.-H."/>
        </authorList>
    </citation>
    <scope>NUCLEOTIDE SEQUENCE [LARGE SCALE GENOMIC DNA]</scope>
    <source>
        <strain evidence="10 11">JH123</strain>
    </source>
</reference>
<dbReference type="InterPro" id="IPR004846">
    <property type="entry name" value="T2SS/T3SS_dom"/>
</dbReference>
<feature type="domain" description="Secretin/TonB short N-terminal" evidence="9">
    <location>
        <begin position="307"/>
        <end position="355"/>
    </location>
</feature>
<dbReference type="Gene3D" id="3.30.1370.130">
    <property type="match status" value="1"/>
</dbReference>
<dbReference type="InterPro" id="IPR051808">
    <property type="entry name" value="Type_IV_pilus_biogenesis"/>
</dbReference>
<dbReference type="EMBL" id="CP036501">
    <property type="protein sequence ID" value="UZP73889.1"/>
    <property type="molecule type" value="Genomic_DNA"/>
</dbReference>
<keyword evidence="6" id="KW-0998">Cell outer membrane</keyword>
<comment type="similarity">
    <text evidence="7">Belongs to the bacterial secretin family.</text>
</comment>
<dbReference type="PANTHER" id="PTHR30604">
    <property type="entry name" value="PROTEIN TRANSPORT PROTEIN HOFQ"/>
    <property type="match status" value="1"/>
</dbReference>
<keyword evidence="4" id="KW-0653">Protein transport</keyword>